<feature type="region of interest" description="Disordered" evidence="7">
    <location>
        <begin position="503"/>
        <end position="525"/>
    </location>
</feature>
<dbReference type="STRING" id="1047168.A0A0F4GIS2"/>
<evidence type="ECO:0000259" key="8">
    <source>
        <dbReference type="PROSITE" id="PS50114"/>
    </source>
</evidence>
<feature type="compositionally biased region" description="Basic and acidic residues" evidence="7">
    <location>
        <begin position="17"/>
        <end position="26"/>
    </location>
</feature>
<feature type="compositionally biased region" description="Low complexity" evidence="7">
    <location>
        <begin position="171"/>
        <end position="184"/>
    </location>
</feature>
<feature type="domain" description="GATA-type" evidence="8">
    <location>
        <begin position="467"/>
        <end position="497"/>
    </location>
</feature>
<evidence type="ECO:0000256" key="7">
    <source>
        <dbReference type="SAM" id="MobiDB-lite"/>
    </source>
</evidence>
<evidence type="ECO:0000256" key="5">
    <source>
        <dbReference type="ARBA" id="ARBA00023163"/>
    </source>
</evidence>
<keyword evidence="2 6" id="KW-0863">Zinc-finger</keyword>
<accession>A0A0F4GIS2</accession>
<feature type="compositionally biased region" description="Pro residues" evidence="7">
    <location>
        <begin position="238"/>
        <end position="253"/>
    </location>
</feature>
<dbReference type="GO" id="GO:0043565">
    <property type="term" value="F:sequence-specific DNA binding"/>
    <property type="evidence" value="ECO:0007669"/>
    <property type="project" value="InterPro"/>
</dbReference>
<keyword evidence="1" id="KW-0479">Metal-binding</keyword>
<dbReference type="InterPro" id="IPR000679">
    <property type="entry name" value="Znf_GATA"/>
</dbReference>
<feature type="region of interest" description="Disordered" evidence="7">
    <location>
        <begin position="417"/>
        <end position="467"/>
    </location>
</feature>
<proteinExistence type="predicted"/>
<evidence type="ECO:0000256" key="6">
    <source>
        <dbReference type="PROSITE-ProRule" id="PRU00094"/>
    </source>
</evidence>
<reference evidence="9 10" key="1">
    <citation type="submission" date="2015-03" db="EMBL/GenBank/DDBJ databases">
        <title>RNA-seq based gene annotation and comparative genomics of four Zymoseptoria species reveal species-specific pathogenicity related genes and transposable element activity.</title>
        <authorList>
            <person name="Grandaubert J."/>
            <person name="Bhattacharyya A."/>
            <person name="Stukenbrock E.H."/>
        </authorList>
    </citation>
    <scope>NUCLEOTIDE SEQUENCE [LARGE SCALE GENOMIC DNA]</scope>
    <source>
        <strain evidence="9 10">Zb18110</strain>
    </source>
</reference>
<feature type="compositionally biased region" description="Polar residues" evidence="7">
    <location>
        <begin position="28"/>
        <end position="52"/>
    </location>
</feature>
<keyword evidence="3" id="KW-0862">Zinc</keyword>
<feature type="compositionally biased region" description="Pro residues" evidence="7">
    <location>
        <begin position="67"/>
        <end position="77"/>
    </location>
</feature>
<evidence type="ECO:0000256" key="1">
    <source>
        <dbReference type="ARBA" id="ARBA00022723"/>
    </source>
</evidence>
<keyword evidence="4" id="KW-0805">Transcription regulation</keyword>
<evidence type="ECO:0000256" key="3">
    <source>
        <dbReference type="ARBA" id="ARBA00022833"/>
    </source>
</evidence>
<feature type="compositionally biased region" description="Polar residues" evidence="7">
    <location>
        <begin position="128"/>
        <end position="161"/>
    </location>
</feature>
<feature type="region of interest" description="Disordered" evidence="7">
    <location>
        <begin position="1"/>
        <end position="310"/>
    </location>
</feature>
<organism evidence="9 10">
    <name type="scientific">Zymoseptoria brevis</name>
    <dbReference type="NCBI Taxonomy" id="1047168"/>
    <lineage>
        <taxon>Eukaryota</taxon>
        <taxon>Fungi</taxon>
        <taxon>Dikarya</taxon>
        <taxon>Ascomycota</taxon>
        <taxon>Pezizomycotina</taxon>
        <taxon>Dothideomycetes</taxon>
        <taxon>Dothideomycetidae</taxon>
        <taxon>Mycosphaerellales</taxon>
        <taxon>Mycosphaerellaceae</taxon>
        <taxon>Zymoseptoria</taxon>
    </lineage>
</organism>
<feature type="compositionally biased region" description="Polar residues" evidence="7">
    <location>
        <begin position="503"/>
        <end position="518"/>
    </location>
</feature>
<dbReference type="SUPFAM" id="SSF57716">
    <property type="entry name" value="Glucocorticoid receptor-like (DNA-binding domain)"/>
    <property type="match status" value="1"/>
</dbReference>
<evidence type="ECO:0000256" key="2">
    <source>
        <dbReference type="ARBA" id="ARBA00022771"/>
    </source>
</evidence>
<dbReference type="Proteomes" id="UP000033647">
    <property type="component" value="Unassembled WGS sequence"/>
</dbReference>
<dbReference type="Gene3D" id="3.30.50.10">
    <property type="entry name" value="Erythroid Transcription Factor GATA-1, subunit A"/>
    <property type="match status" value="1"/>
</dbReference>
<gene>
    <name evidence="9" type="ORF">TI39_contig594g00039</name>
</gene>
<dbReference type="EMBL" id="LAFY01000586">
    <property type="protein sequence ID" value="KJX96947.1"/>
    <property type="molecule type" value="Genomic_DNA"/>
</dbReference>
<feature type="compositionally biased region" description="Basic and acidic residues" evidence="7">
    <location>
        <begin position="98"/>
        <end position="107"/>
    </location>
</feature>
<dbReference type="AlphaFoldDB" id="A0A0F4GIS2"/>
<keyword evidence="10" id="KW-1185">Reference proteome</keyword>
<dbReference type="CDD" id="cd00202">
    <property type="entry name" value="ZnF_GATA"/>
    <property type="match status" value="1"/>
</dbReference>
<evidence type="ECO:0000313" key="10">
    <source>
        <dbReference type="Proteomes" id="UP000033647"/>
    </source>
</evidence>
<evidence type="ECO:0000313" key="9">
    <source>
        <dbReference type="EMBL" id="KJX96947.1"/>
    </source>
</evidence>
<dbReference type="Pfam" id="PF00320">
    <property type="entry name" value="GATA"/>
    <property type="match status" value="1"/>
</dbReference>
<name>A0A0F4GIS2_9PEZI</name>
<feature type="compositionally biased region" description="Low complexity" evidence="7">
    <location>
        <begin position="264"/>
        <end position="274"/>
    </location>
</feature>
<keyword evidence="5" id="KW-0804">Transcription</keyword>
<dbReference type="PROSITE" id="PS50114">
    <property type="entry name" value="GATA_ZN_FINGER_2"/>
    <property type="match status" value="1"/>
</dbReference>
<dbReference type="PANTHER" id="PTHR47172:SF24">
    <property type="entry name" value="GATA ZINC FINGER DOMAIN-CONTAINING PROTEIN 14-RELATED"/>
    <property type="match status" value="1"/>
</dbReference>
<comment type="caution">
    <text evidence="9">The sequence shown here is derived from an EMBL/GenBank/DDBJ whole genome shotgun (WGS) entry which is preliminary data.</text>
</comment>
<dbReference type="OrthoDB" id="2162994at2759"/>
<dbReference type="GO" id="GO:0006355">
    <property type="term" value="P:regulation of DNA-templated transcription"/>
    <property type="evidence" value="ECO:0007669"/>
    <property type="project" value="InterPro"/>
</dbReference>
<sequence>MDTTNRRPQLPALTYLDVDKVKREEEAYQNNRSTGPPHSLSTSAGASPTFNYPSAPPPPYTHNHAGHPPPPPPPPPNMQTNTWSGAPRPANTPPESRLASEHDKDAAKYTARQSLPSISEALGDGQTAFGTTLSQRPPSLQSSHLTQPISTAPASPKTIQRTYPMEPPHTSPSSFSNNNSSYPSHTQYRADSAFPYPSADAPRASYPSPAEAKPAQHTRTTQSNAFSREPEARSGYDSPPPPQTNGSMPPPATIPYGYTPYPPRYANAAPPATTSAGPIYPPSTAYASQQATAPPAWKSGGSERFDDRQSGQAAYGDNVKRHLDFYDLESALNEIAATSGILSDFSRRYGDRMHQTQRSGPTVSTLPGIVEVDDMVAKTRAQLDSLLKIRDVIITQQAVHEQQVADQRKQNNLFQDQAPSASHADLQHQQQHPYGGQFQDSDDGKMGGFAGMDNTKKRRGRAAPPGRCHSCNRAETPEWRRGPDGARTLCNACGLHYAKLTRKNQGANKSSAVGSSNLRPKENMD</sequence>
<feature type="compositionally biased region" description="Polar residues" evidence="7">
    <location>
        <begin position="217"/>
        <end position="226"/>
    </location>
</feature>
<dbReference type="SMART" id="SM00401">
    <property type="entry name" value="ZnF_GATA"/>
    <property type="match status" value="1"/>
</dbReference>
<dbReference type="GO" id="GO:0008270">
    <property type="term" value="F:zinc ion binding"/>
    <property type="evidence" value="ECO:0007669"/>
    <property type="project" value="UniProtKB-KW"/>
</dbReference>
<dbReference type="PANTHER" id="PTHR47172">
    <property type="entry name" value="OS01G0976800 PROTEIN"/>
    <property type="match status" value="1"/>
</dbReference>
<dbReference type="PROSITE" id="PS00344">
    <property type="entry name" value="GATA_ZN_FINGER_1"/>
    <property type="match status" value="1"/>
</dbReference>
<dbReference type="InterPro" id="IPR013088">
    <property type="entry name" value="Znf_NHR/GATA"/>
</dbReference>
<evidence type="ECO:0000256" key="4">
    <source>
        <dbReference type="ARBA" id="ARBA00023015"/>
    </source>
</evidence>
<protein>
    <recommendedName>
        <fullName evidence="8">GATA-type domain-containing protein</fullName>
    </recommendedName>
</protein>